<reference evidence="2" key="3">
    <citation type="submission" date="2015-04" db="UniProtKB">
        <authorList>
            <consortium name="EnsemblPlants"/>
        </authorList>
    </citation>
    <scope>IDENTIFICATION</scope>
    <source>
        <strain evidence="2">cv. Jemalong A17</strain>
    </source>
</reference>
<dbReference type="EMBL" id="CM001217">
    <property type="protein sequence ID" value="AES62562.1"/>
    <property type="molecule type" value="Genomic_DNA"/>
</dbReference>
<keyword evidence="3" id="KW-1185">Reference proteome</keyword>
<dbReference type="Proteomes" id="UP000002051">
    <property type="component" value="Unassembled WGS sequence"/>
</dbReference>
<sequence length="69" mass="8059">MYEISTMKKKDVRIVYTRVIKDIYEGASTNVRTQDVAIDDFSITIRLYQGSTITHNTLTSCFNKFRITF</sequence>
<gene>
    <name evidence="1" type="ordered locus">MTR_1g101470</name>
</gene>
<dbReference type="HOGENOM" id="CLU_2779611_0_0_1"/>
<protein>
    <submittedName>
        <fullName evidence="1 2">Uncharacterized protein</fullName>
    </submittedName>
</protein>
<evidence type="ECO:0000313" key="2">
    <source>
        <dbReference type="EnsemblPlants" id="AES62562"/>
    </source>
</evidence>
<dbReference type="EnsemblPlants" id="AES62562">
    <property type="protein sequence ID" value="AES62562"/>
    <property type="gene ID" value="MTR_1g101470"/>
</dbReference>
<dbReference type="PaxDb" id="3880-AES62562"/>
<name>G7IAQ9_MEDTR</name>
<organism evidence="1 3">
    <name type="scientific">Medicago truncatula</name>
    <name type="common">Barrel medic</name>
    <name type="synonym">Medicago tribuloides</name>
    <dbReference type="NCBI Taxonomy" id="3880"/>
    <lineage>
        <taxon>Eukaryota</taxon>
        <taxon>Viridiplantae</taxon>
        <taxon>Streptophyta</taxon>
        <taxon>Embryophyta</taxon>
        <taxon>Tracheophyta</taxon>
        <taxon>Spermatophyta</taxon>
        <taxon>Magnoliopsida</taxon>
        <taxon>eudicotyledons</taxon>
        <taxon>Gunneridae</taxon>
        <taxon>Pentapetalae</taxon>
        <taxon>rosids</taxon>
        <taxon>fabids</taxon>
        <taxon>Fabales</taxon>
        <taxon>Fabaceae</taxon>
        <taxon>Papilionoideae</taxon>
        <taxon>50 kb inversion clade</taxon>
        <taxon>NPAAA clade</taxon>
        <taxon>Hologalegina</taxon>
        <taxon>IRL clade</taxon>
        <taxon>Trifolieae</taxon>
        <taxon>Medicago</taxon>
    </lineage>
</organism>
<accession>G7IAQ9</accession>
<evidence type="ECO:0000313" key="3">
    <source>
        <dbReference type="Proteomes" id="UP000002051"/>
    </source>
</evidence>
<reference evidence="1 3" key="2">
    <citation type="journal article" date="2014" name="BMC Genomics">
        <title>An improved genome release (version Mt4.0) for the model legume Medicago truncatula.</title>
        <authorList>
            <person name="Tang H."/>
            <person name="Krishnakumar V."/>
            <person name="Bidwell S."/>
            <person name="Rosen B."/>
            <person name="Chan A."/>
            <person name="Zhou S."/>
            <person name="Gentzbittel L."/>
            <person name="Childs K.L."/>
            <person name="Yandell M."/>
            <person name="Gundlach H."/>
            <person name="Mayer K.F."/>
            <person name="Schwartz D.C."/>
            <person name="Town C.D."/>
        </authorList>
    </citation>
    <scope>GENOME REANNOTATION</scope>
    <source>
        <strain evidence="2 3">cv. Jemalong A17</strain>
    </source>
</reference>
<evidence type="ECO:0000313" key="1">
    <source>
        <dbReference type="EMBL" id="AES62562.1"/>
    </source>
</evidence>
<dbReference type="AlphaFoldDB" id="G7IAQ9"/>
<reference evidence="1 3" key="1">
    <citation type="journal article" date="2011" name="Nature">
        <title>The Medicago genome provides insight into the evolution of rhizobial symbioses.</title>
        <authorList>
            <person name="Young N.D."/>
            <person name="Debelle F."/>
            <person name="Oldroyd G.E."/>
            <person name="Geurts R."/>
            <person name="Cannon S.B."/>
            <person name="Udvardi M.K."/>
            <person name="Benedito V.A."/>
            <person name="Mayer K.F."/>
            <person name="Gouzy J."/>
            <person name="Schoof H."/>
            <person name="Van de Peer Y."/>
            <person name="Proost S."/>
            <person name="Cook D.R."/>
            <person name="Meyers B.C."/>
            <person name="Spannagl M."/>
            <person name="Cheung F."/>
            <person name="De Mita S."/>
            <person name="Krishnakumar V."/>
            <person name="Gundlach H."/>
            <person name="Zhou S."/>
            <person name="Mudge J."/>
            <person name="Bharti A.K."/>
            <person name="Murray J.D."/>
            <person name="Naoumkina M.A."/>
            <person name="Rosen B."/>
            <person name="Silverstein K.A."/>
            <person name="Tang H."/>
            <person name="Rombauts S."/>
            <person name="Zhao P.X."/>
            <person name="Zhou P."/>
            <person name="Barbe V."/>
            <person name="Bardou P."/>
            <person name="Bechner M."/>
            <person name="Bellec A."/>
            <person name="Berger A."/>
            <person name="Berges H."/>
            <person name="Bidwell S."/>
            <person name="Bisseling T."/>
            <person name="Choisne N."/>
            <person name="Couloux A."/>
            <person name="Denny R."/>
            <person name="Deshpande S."/>
            <person name="Dai X."/>
            <person name="Doyle J.J."/>
            <person name="Dudez A.M."/>
            <person name="Farmer A.D."/>
            <person name="Fouteau S."/>
            <person name="Franken C."/>
            <person name="Gibelin C."/>
            <person name="Gish J."/>
            <person name="Goldstein S."/>
            <person name="Gonzalez A.J."/>
            <person name="Green P.J."/>
            <person name="Hallab A."/>
            <person name="Hartog M."/>
            <person name="Hua A."/>
            <person name="Humphray S.J."/>
            <person name="Jeong D.H."/>
            <person name="Jing Y."/>
            <person name="Jocker A."/>
            <person name="Kenton S.M."/>
            <person name="Kim D.J."/>
            <person name="Klee K."/>
            <person name="Lai H."/>
            <person name="Lang C."/>
            <person name="Lin S."/>
            <person name="Macmil S.L."/>
            <person name="Magdelenat G."/>
            <person name="Matthews L."/>
            <person name="McCorrison J."/>
            <person name="Monaghan E.L."/>
            <person name="Mun J.H."/>
            <person name="Najar F.Z."/>
            <person name="Nicholson C."/>
            <person name="Noirot C."/>
            <person name="O'Bleness M."/>
            <person name="Paule C.R."/>
            <person name="Poulain J."/>
            <person name="Prion F."/>
            <person name="Qin B."/>
            <person name="Qu C."/>
            <person name="Retzel E.F."/>
            <person name="Riddle C."/>
            <person name="Sallet E."/>
            <person name="Samain S."/>
            <person name="Samson N."/>
            <person name="Sanders I."/>
            <person name="Saurat O."/>
            <person name="Scarpelli C."/>
            <person name="Schiex T."/>
            <person name="Segurens B."/>
            <person name="Severin A.J."/>
            <person name="Sherrier D.J."/>
            <person name="Shi R."/>
            <person name="Sims S."/>
            <person name="Singer S.R."/>
            <person name="Sinharoy S."/>
            <person name="Sterck L."/>
            <person name="Viollet A."/>
            <person name="Wang B.B."/>
            <person name="Wang K."/>
            <person name="Wang M."/>
            <person name="Wang X."/>
            <person name="Warfsmann J."/>
            <person name="Weissenbach J."/>
            <person name="White D.D."/>
            <person name="White J.D."/>
            <person name="Wiley G.B."/>
            <person name="Wincker P."/>
            <person name="Xing Y."/>
            <person name="Yang L."/>
            <person name="Yao Z."/>
            <person name="Ying F."/>
            <person name="Zhai J."/>
            <person name="Zhou L."/>
            <person name="Zuber A."/>
            <person name="Denarie J."/>
            <person name="Dixon R.A."/>
            <person name="May G.D."/>
            <person name="Schwartz D.C."/>
            <person name="Rogers J."/>
            <person name="Quetier F."/>
            <person name="Town C.D."/>
            <person name="Roe B.A."/>
        </authorList>
    </citation>
    <scope>NUCLEOTIDE SEQUENCE [LARGE SCALE GENOMIC DNA]</scope>
    <source>
        <strain evidence="1">A17</strain>
        <strain evidence="2 3">cv. Jemalong A17</strain>
    </source>
</reference>
<proteinExistence type="predicted"/>